<proteinExistence type="predicted"/>
<evidence type="ECO:0000313" key="2">
    <source>
        <dbReference type="Proteomes" id="UP000675881"/>
    </source>
</evidence>
<protein>
    <submittedName>
        <fullName evidence="1">(salmon louse) hypothetical protein</fullName>
    </submittedName>
</protein>
<name>A0A7R8DB64_LEPSM</name>
<dbReference type="Pfam" id="PF00078">
    <property type="entry name" value="RVT_1"/>
    <property type="match status" value="1"/>
</dbReference>
<dbReference type="AlphaFoldDB" id="A0A7R8DB64"/>
<dbReference type="PANTHER" id="PTHR19446">
    <property type="entry name" value="REVERSE TRANSCRIPTASES"/>
    <property type="match status" value="1"/>
</dbReference>
<accession>A0A7R8DB64</accession>
<dbReference type="PROSITE" id="PS50878">
    <property type="entry name" value="RT_POL"/>
    <property type="match status" value="1"/>
</dbReference>
<dbReference type="Proteomes" id="UP000675881">
    <property type="component" value="Chromosome 8"/>
</dbReference>
<organism evidence="1 2">
    <name type="scientific">Lepeophtheirus salmonis</name>
    <name type="common">Salmon louse</name>
    <name type="synonym">Caligus salmonis</name>
    <dbReference type="NCBI Taxonomy" id="72036"/>
    <lineage>
        <taxon>Eukaryota</taxon>
        <taxon>Metazoa</taxon>
        <taxon>Ecdysozoa</taxon>
        <taxon>Arthropoda</taxon>
        <taxon>Crustacea</taxon>
        <taxon>Multicrustacea</taxon>
        <taxon>Hexanauplia</taxon>
        <taxon>Copepoda</taxon>
        <taxon>Siphonostomatoida</taxon>
        <taxon>Caligidae</taxon>
        <taxon>Lepeophtheirus</taxon>
    </lineage>
</organism>
<keyword evidence="2" id="KW-1185">Reference proteome</keyword>
<dbReference type="EMBL" id="HG994587">
    <property type="protein sequence ID" value="CAF3031761.1"/>
    <property type="molecule type" value="Genomic_DNA"/>
</dbReference>
<sequence length="274" mass="30968">MPAAFAASWKTYFEQPSKADERTVPEPTQVHASLLSPITVEEVTKALPSKKAGKDPLGWNGAAVQKLDKLWLTSVFNSVLLTGTMPDVLLKARTTFIPKVPTPTAWSDYRPLTVLPHITRVFHRILEKRLRIVPYNRVQKAFRKVDGISENTFVLDEVIRHSKRYFNSLSLAFLDIRKAFDSVNHQSIARALNKAGVPHEITHYLSYVLLHARTEFNDLTEVGFGSVILQGDPISGLIFNLVIDMVLEDMVFPESISVEWDWSCRACYLLTTLC</sequence>
<reference evidence="1" key="1">
    <citation type="submission" date="2021-02" db="EMBL/GenBank/DDBJ databases">
        <authorList>
            <person name="Bekaert M."/>
        </authorList>
    </citation>
    <scope>NUCLEOTIDE SEQUENCE</scope>
    <source>
        <strain evidence="1">IoA-00</strain>
    </source>
</reference>
<dbReference type="CDD" id="cd01650">
    <property type="entry name" value="RT_nLTR_like"/>
    <property type="match status" value="1"/>
</dbReference>
<gene>
    <name evidence="1" type="ORF">LSAA_14393</name>
</gene>
<evidence type="ECO:0000313" key="1">
    <source>
        <dbReference type="EMBL" id="CAF3031761.1"/>
    </source>
</evidence>
<dbReference type="InterPro" id="IPR000477">
    <property type="entry name" value="RT_dom"/>
</dbReference>